<sequence>MPRKQTPRKPTPGLSGTQWSEDLFCGKKPPFPFLLLAFASSELNFPPFVEPSKYDEPPIPGLSQPSEPHEDTLTCEPEPEVAPMQSTEEPFGKSRLQLFHSFQLFLTPPLAISSLSHYTHLCNHHQQYAHHIPPPLLPQRSLPFPQRTQPPPSLNPRMRLCRDLRNCDQPS</sequence>
<protein>
    <submittedName>
        <fullName evidence="2">Uncharacterized protein</fullName>
    </submittedName>
</protein>
<evidence type="ECO:0000256" key="1">
    <source>
        <dbReference type="SAM" id="MobiDB-lite"/>
    </source>
</evidence>
<keyword evidence="3" id="KW-1185">Reference proteome</keyword>
<dbReference type="AlphaFoldDB" id="A0A9Q3PBF3"/>
<feature type="region of interest" description="Disordered" evidence="1">
    <location>
        <begin position="139"/>
        <end position="158"/>
    </location>
</feature>
<reference evidence="2" key="1">
    <citation type="submission" date="2021-03" db="EMBL/GenBank/DDBJ databases">
        <title>Draft genome sequence of rust myrtle Austropuccinia psidii MF-1, a brazilian biotype.</title>
        <authorList>
            <person name="Quecine M.C."/>
            <person name="Pachon D.M.R."/>
            <person name="Bonatelli M.L."/>
            <person name="Correr F.H."/>
            <person name="Franceschini L.M."/>
            <person name="Leite T.F."/>
            <person name="Margarido G.R.A."/>
            <person name="Almeida C.A."/>
            <person name="Ferrarezi J.A."/>
            <person name="Labate C.A."/>
        </authorList>
    </citation>
    <scope>NUCLEOTIDE SEQUENCE</scope>
    <source>
        <strain evidence="2">MF-1</strain>
    </source>
</reference>
<feature type="region of interest" description="Disordered" evidence="1">
    <location>
        <begin position="49"/>
        <end position="89"/>
    </location>
</feature>
<evidence type="ECO:0000313" key="2">
    <source>
        <dbReference type="EMBL" id="MBW0555095.1"/>
    </source>
</evidence>
<proteinExistence type="predicted"/>
<dbReference type="Proteomes" id="UP000765509">
    <property type="component" value="Unassembled WGS sequence"/>
</dbReference>
<gene>
    <name evidence="2" type="ORF">O181_094810</name>
</gene>
<comment type="caution">
    <text evidence="2">The sequence shown here is derived from an EMBL/GenBank/DDBJ whole genome shotgun (WGS) entry which is preliminary data.</text>
</comment>
<feature type="region of interest" description="Disordered" evidence="1">
    <location>
        <begin position="1"/>
        <end position="21"/>
    </location>
</feature>
<organism evidence="2 3">
    <name type="scientific">Austropuccinia psidii MF-1</name>
    <dbReference type="NCBI Taxonomy" id="1389203"/>
    <lineage>
        <taxon>Eukaryota</taxon>
        <taxon>Fungi</taxon>
        <taxon>Dikarya</taxon>
        <taxon>Basidiomycota</taxon>
        <taxon>Pucciniomycotina</taxon>
        <taxon>Pucciniomycetes</taxon>
        <taxon>Pucciniales</taxon>
        <taxon>Sphaerophragmiaceae</taxon>
        <taxon>Austropuccinia</taxon>
    </lineage>
</organism>
<dbReference type="EMBL" id="AVOT02061975">
    <property type="protein sequence ID" value="MBW0555095.1"/>
    <property type="molecule type" value="Genomic_DNA"/>
</dbReference>
<evidence type="ECO:0000313" key="3">
    <source>
        <dbReference type="Proteomes" id="UP000765509"/>
    </source>
</evidence>
<name>A0A9Q3PBF3_9BASI</name>
<accession>A0A9Q3PBF3</accession>